<name>A0A4Y2SS54_ARAVE</name>
<comment type="caution">
    <text evidence="3">The sequence shown here is derived from an EMBL/GenBank/DDBJ whole genome shotgun (WGS) entry which is preliminary data.</text>
</comment>
<feature type="region of interest" description="Disordered" evidence="1">
    <location>
        <begin position="1"/>
        <end position="28"/>
    </location>
</feature>
<evidence type="ECO:0000313" key="4">
    <source>
        <dbReference type="Proteomes" id="UP000499080"/>
    </source>
</evidence>
<evidence type="ECO:0000313" key="3">
    <source>
        <dbReference type="EMBL" id="GBN90751.1"/>
    </source>
</evidence>
<dbReference type="EMBL" id="BGPR01023521">
    <property type="protein sequence ID" value="GBN90751.1"/>
    <property type="molecule type" value="Genomic_DNA"/>
</dbReference>
<reference evidence="3 4" key="1">
    <citation type="journal article" date="2019" name="Sci. Rep.">
        <title>Orb-weaving spider Araneus ventricosus genome elucidates the spidroin gene catalogue.</title>
        <authorList>
            <person name="Kono N."/>
            <person name="Nakamura H."/>
            <person name="Ohtoshi R."/>
            <person name="Moran D.A.P."/>
            <person name="Shinohara A."/>
            <person name="Yoshida Y."/>
            <person name="Fujiwara M."/>
            <person name="Mori M."/>
            <person name="Tomita M."/>
            <person name="Arakawa K."/>
        </authorList>
    </citation>
    <scope>NUCLEOTIDE SEQUENCE [LARGE SCALE GENOMIC DNA]</scope>
</reference>
<feature type="non-terminal residue" evidence="3">
    <location>
        <position position="63"/>
    </location>
</feature>
<evidence type="ECO:0000256" key="1">
    <source>
        <dbReference type="SAM" id="MobiDB-lite"/>
    </source>
</evidence>
<proteinExistence type="predicted"/>
<dbReference type="Proteomes" id="UP000499080">
    <property type="component" value="Unassembled WGS sequence"/>
</dbReference>
<protein>
    <submittedName>
        <fullName evidence="3">Uncharacterized protein</fullName>
    </submittedName>
</protein>
<evidence type="ECO:0000313" key="2">
    <source>
        <dbReference type="EMBL" id="GBN90750.1"/>
    </source>
</evidence>
<dbReference type="EMBL" id="BGPR01023520">
    <property type="protein sequence ID" value="GBN90750.1"/>
    <property type="molecule type" value="Genomic_DNA"/>
</dbReference>
<dbReference type="AlphaFoldDB" id="A0A4Y2SS54"/>
<sequence>MNLANPEINPPNPATRLPSNGDAASAEAGCGITKGKHVGGGAHRTNSSSAVGFTSFLVASAQT</sequence>
<keyword evidence="4" id="KW-1185">Reference proteome</keyword>
<organism evidence="3 4">
    <name type="scientific">Araneus ventricosus</name>
    <name type="common">Orbweaver spider</name>
    <name type="synonym">Epeira ventricosa</name>
    <dbReference type="NCBI Taxonomy" id="182803"/>
    <lineage>
        <taxon>Eukaryota</taxon>
        <taxon>Metazoa</taxon>
        <taxon>Ecdysozoa</taxon>
        <taxon>Arthropoda</taxon>
        <taxon>Chelicerata</taxon>
        <taxon>Arachnida</taxon>
        <taxon>Araneae</taxon>
        <taxon>Araneomorphae</taxon>
        <taxon>Entelegynae</taxon>
        <taxon>Araneoidea</taxon>
        <taxon>Araneidae</taxon>
        <taxon>Araneus</taxon>
    </lineage>
</organism>
<gene>
    <name evidence="2" type="ORF">AVEN_198406_1</name>
    <name evidence="3" type="ORF">AVEN_31029_1</name>
</gene>
<accession>A0A4Y2SS54</accession>